<dbReference type="EMBL" id="JACHMI010000001">
    <property type="protein sequence ID" value="MBB6547323.1"/>
    <property type="molecule type" value="Genomic_DNA"/>
</dbReference>
<feature type="transmembrane region" description="Helical" evidence="1">
    <location>
        <begin position="16"/>
        <end position="34"/>
    </location>
</feature>
<gene>
    <name evidence="2" type="ORF">HD593_002118</name>
</gene>
<organism evidence="2 3">
    <name type="scientific">Nonomuraea rubra</name>
    <dbReference type="NCBI Taxonomy" id="46180"/>
    <lineage>
        <taxon>Bacteria</taxon>
        <taxon>Bacillati</taxon>
        <taxon>Actinomycetota</taxon>
        <taxon>Actinomycetes</taxon>
        <taxon>Streptosporangiales</taxon>
        <taxon>Streptosporangiaceae</taxon>
        <taxon>Nonomuraea</taxon>
    </lineage>
</organism>
<comment type="caution">
    <text evidence="2">The sequence shown here is derived from an EMBL/GenBank/DDBJ whole genome shotgun (WGS) entry which is preliminary data.</text>
</comment>
<evidence type="ECO:0000313" key="3">
    <source>
        <dbReference type="Proteomes" id="UP000565579"/>
    </source>
</evidence>
<protein>
    <recommendedName>
        <fullName evidence="4">DUF4260 family protein</fullName>
    </recommendedName>
</protein>
<evidence type="ECO:0000313" key="2">
    <source>
        <dbReference type="EMBL" id="MBB6547323.1"/>
    </source>
</evidence>
<name>A0A7X0NPM3_9ACTN</name>
<keyword evidence="1" id="KW-0812">Transmembrane</keyword>
<dbReference type="RefSeq" id="WP_185101982.1">
    <property type="nucleotide sequence ID" value="NZ_BAAAXY010000194.1"/>
</dbReference>
<dbReference type="AlphaFoldDB" id="A0A7X0NPM3"/>
<feature type="transmembrane region" description="Helical" evidence="1">
    <location>
        <begin position="70"/>
        <end position="89"/>
    </location>
</feature>
<dbReference type="Proteomes" id="UP000565579">
    <property type="component" value="Unassembled WGS sequence"/>
</dbReference>
<keyword evidence="1" id="KW-1133">Transmembrane helix</keyword>
<reference evidence="2 3" key="1">
    <citation type="submission" date="2020-08" db="EMBL/GenBank/DDBJ databases">
        <title>Sequencing the genomes of 1000 actinobacteria strains.</title>
        <authorList>
            <person name="Klenk H.-P."/>
        </authorList>
    </citation>
    <scope>NUCLEOTIDE SEQUENCE [LARGE SCALE GENOMIC DNA]</scope>
    <source>
        <strain evidence="2 3">DSM 43768</strain>
    </source>
</reference>
<keyword evidence="3" id="KW-1185">Reference proteome</keyword>
<keyword evidence="1" id="KW-0472">Membrane</keyword>
<sequence>MAIESTREEVTRPRRLAWGALTLFLAAFAVFESVKYGLPTTAAALGFFVLPDAARLAGPRLPGLLHQAAHRVWIPLVVLVGYSFGPIVWPPLFTAGLGWLTRIAIDRTFGHRPPSLRPASS</sequence>
<evidence type="ECO:0008006" key="4">
    <source>
        <dbReference type="Google" id="ProtNLM"/>
    </source>
</evidence>
<accession>A0A7X0NPM3</accession>
<proteinExistence type="predicted"/>
<evidence type="ECO:0000256" key="1">
    <source>
        <dbReference type="SAM" id="Phobius"/>
    </source>
</evidence>